<evidence type="ECO:0000256" key="7">
    <source>
        <dbReference type="ARBA" id="ARBA00022777"/>
    </source>
</evidence>
<evidence type="ECO:0000256" key="8">
    <source>
        <dbReference type="ARBA" id="ARBA00022840"/>
    </source>
</evidence>
<dbReference type="Gene3D" id="3.40.190.10">
    <property type="entry name" value="Periplasmic binding protein-like II"/>
    <property type="match status" value="4"/>
</dbReference>
<comment type="subcellular location">
    <subcellularLocation>
        <location evidence="1">Membrane</location>
        <topology evidence="1">Single-pass membrane protein</topology>
    </subcellularLocation>
</comment>
<dbReference type="STRING" id="1257118.L8GP03"/>
<dbReference type="InterPro" id="IPR011009">
    <property type="entry name" value="Kinase-like_dom_sf"/>
</dbReference>
<evidence type="ECO:0000313" key="17">
    <source>
        <dbReference type="Proteomes" id="UP000011083"/>
    </source>
</evidence>
<evidence type="ECO:0000256" key="4">
    <source>
        <dbReference type="ARBA" id="ARBA00022527"/>
    </source>
</evidence>
<dbReference type="InterPro" id="IPR008271">
    <property type="entry name" value="Ser/Thr_kinase_AS"/>
</dbReference>
<dbReference type="SMART" id="SM00220">
    <property type="entry name" value="S_TKc"/>
    <property type="match status" value="2"/>
</dbReference>
<dbReference type="Gene3D" id="3.30.70.1230">
    <property type="entry name" value="Nucleotide cyclase"/>
    <property type="match status" value="1"/>
</dbReference>
<dbReference type="GO" id="GO:0016020">
    <property type="term" value="C:membrane"/>
    <property type="evidence" value="ECO:0007669"/>
    <property type="project" value="UniProtKB-SubCell"/>
</dbReference>
<keyword evidence="4" id="KW-0723">Serine/threonine-protein kinase</keyword>
<keyword evidence="13" id="KW-0812">Transmembrane</keyword>
<dbReference type="SUPFAM" id="SSF56112">
    <property type="entry name" value="Protein kinase-like (PK-like)"/>
    <property type="match status" value="2"/>
</dbReference>
<dbReference type="InterPro" id="IPR001054">
    <property type="entry name" value="A/G_cyclase"/>
</dbReference>
<dbReference type="OrthoDB" id="1668230at2759"/>
<dbReference type="GO" id="GO:0005524">
    <property type="term" value="F:ATP binding"/>
    <property type="evidence" value="ECO:0007669"/>
    <property type="project" value="UniProtKB-UniRule"/>
</dbReference>
<keyword evidence="17" id="KW-1185">Reference proteome</keyword>
<dbReference type="GO" id="GO:0009190">
    <property type="term" value="P:cyclic nucleotide biosynthetic process"/>
    <property type="evidence" value="ECO:0007669"/>
    <property type="project" value="InterPro"/>
</dbReference>
<dbReference type="FunFam" id="3.30.200.20:FF:000060">
    <property type="entry name" value="Serine/threonine-protein kinase isoform 1"/>
    <property type="match status" value="1"/>
</dbReference>
<keyword evidence="13" id="KW-0472">Membrane</keyword>
<comment type="similarity">
    <text evidence="2">Belongs to the protein kinase superfamily. TKL Ser/Thr protein kinase family.</text>
</comment>
<sequence length="1601" mass="174935">MWGQCSDAFPYKTDNVLLSYKQVPLITSAWASLESGAASFVSCDGEQPQDVVPPGTLQLPVAAHAIIIVYNVPNVTASLTLDGPTLSRIWSGNITKYNDPQLTALNPGLPLPDHDIILAYVPTDDGISTLFKRALASFGDEFKSANFSFDDLLPVSQNRTYRAANMIDRLNYAVNNKYVMTYVERSNTYKRRLPLVNMINKAGNNITLNATAAKSAMDDYSAVVRSGNLVTDVFNGPGALSWPMTFVIVAATRQEFNSSVTDCTTVSSMADIFSWMQVNNQISTAIARGGAFTLTTVYYKRMIDGLGSIKCGGVRAFNSSYLIGEGTAINTVSDWIQGYNGNTFTQKYFSVPSVKAIEDLDAGDIDFAIGLPSGVTLSNKRSVENLDGVEAFPGAAAAVIPVYNIPELQASSPLVLSIDVLAEIYLGHVTSWNDPLIQALNPGVVLPEQQIVVIITTSSSTVTSAFTNALAKRSQEFNITVGSNLSVTFPIQALNHTISGPYSIGPLLELAGLTPYSLTWTLSGNINANITFASLLNTAGTQVVAATASSVYAAVSDLSQTNIGIIGQFTLSTHPTAWPIVTSLPFLLRLSSETLDCLKTKTLINWIYWTQTEGQAFLLAEGSGTISAGQVPFIQRSTLSSLSTCACFSGYGGNFCEQTFQAATSSSDNLALILGIVIPISVALCLLLLCLILAVVCFTKYNRKNREEWNLNWDELDMGEPLGAGGYGEVFKAKWRGTEVAVKMVASTTQVTKEMQKFFADEIHVMTTLRHPNVVLFMAASTKPPKMCIVMEFMALGSLYDQYHHHEQLLHNELIPEIPFKLKVKMAFQAAKGMHFLHSSGIVHRDLKSLNLLLDAKWNVKVSDFGLTTFKSNIKRGGAAGVATVHWSAPEVLNECHDVDYILADVYSFGIILWELLTREQPYSGMSPAAVAVAVIRNNTRPTLPSSIEDTDRDFVDLMQACWHEDPTIRPTFLEIMTRLSSFEGGMSRSSYTSHSSSSSSMSSTTDHRTNKLSHHSGRSSSTASSGDGSSGDSTHGSGVMVPHGVRAPDGEVAIVFSDITRAASLWEHDPAAMRDATAAHNDLLRSLATKYGGYEGGVGRERNTGEGSFCLVFVRAFDALRWCVEAQNALLAVAWPETLLSHPGAAEEVDGGMDERTVFRGLRVRMGVHVGHPRVVKDAMTRRVEYVGSAVNTAARMTALAHGGQVVVSQQASDKLAVEVTAVASTERLLTELTEEKRLKKLGRFEMPDMVGGATLYEMKVPGLEGRYFGRMALQKGYGDNDNSNSSSSVHSDDGSMRDRVGEAMAYKEDHFLTSANLCRWVHPPKNISGDGYGPPADKRKTKQVGMGSYGMVYKGMWKGVEVAVKKFIQQKLDERRMLEFRAEVAFLSELHHPNIVLFIGSCVKRPNLCIVTEFVKRGSLKEIAADHTIKLSWPLKLHMLKSAALGINYLHSLSPVIVHRDIKPSNLLVDENWNVKVADFGFARIKEENVTMTRCGTPCWTAPEVIRGEKYCESADVYSFGVVMWEVAARKQPFAGCNFMAVAIEVLEGRRPKIPADLPPVFKKLIKRCWHRDQAKRPTMEEVISTLDDLKGVANQDKV</sequence>
<comment type="catalytic activity">
    <reaction evidence="9">
        <text>L-threonyl-[protein] + ATP = O-phospho-L-threonyl-[protein] + ADP + H(+)</text>
        <dbReference type="Rhea" id="RHEA:46608"/>
        <dbReference type="Rhea" id="RHEA-COMP:11060"/>
        <dbReference type="Rhea" id="RHEA-COMP:11605"/>
        <dbReference type="ChEBI" id="CHEBI:15378"/>
        <dbReference type="ChEBI" id="CHEBI:30013"/>
        <dbReference type="ChEBI" id="CHEBI:30616"/>
        <dbReference type="ChEBI" id="CHEBI:61977"/>
        <dbReference type="ChEBI" id="CHEBI:456216"/>
        <dbReference type="EC" id="2.7.11.1"/>
    </reaction>
</comment>
<evidence type="ECO:0000256" key="3">
    <source>
        <dbReference type="ARBA" id="ARBA00012513"/>
    </source>
</evidence>
<feature type="region of interest" description="Disordered" evidence="12">
    <location>
        <begin position="988"/>
        <end position="1045"/>
    </location>
</feature>
<feature type="binding site" evidence="11">
    <location>
        <position position="1368"/>
    </location>
    <ligand>
        <name>ATP</name>
        <dbReference type="ChEBI" id="CHEBI:30616"/>
    </ligand>
</feature>
<evidence type="ECO:0000256" key="11">
    <source>
        <dbReference type="PROSITE-ProRule" id="PRU10141"/>
    </source>
</evidence>
<feature type="transmembrane region" description="Helical" evidence="13">
    <location>
        <begin position="670"/>
        <end position="698"/>
    </location>
</feature>
<dbReference type="PROSITE" id="PS00108">
    <property type="entry name" value="PROTEIN_KINASE_ST"/>
    <property type="match status" value="2"/>
</dbReference>
<keyword evidence="5" id="KW-0808">Transferase</keyword>
<evidence type="ECO:0000256" key="1">
    <source>
        <dbReference type="ARBA" id="ARBA00004167"/>
    </source>
</evidence>
<dbReference type="InterPro" id="IPR001245">
    <property type="entry name" value="Ser-Thr/Tyr_kinase_cat_dom"/>
</dbReference>
<dbReference type="RefSeq" id="XP_004335889.1">
    <property type="nucleotide sequence ID" value="XM_004335841.1"/>
</dbReference>
<dbReference type="Gene3D" id="1.10.510.10">
    <property type="entry name" value="Transferase(Phosphotransferase) domain 1"/>
    <property type="match status" value="2"/>
</dbReference>
<dbReference type="PROSITE" id="PS50011">
    <property type="entry name" value="PROTEIN_KINASE_DOM"/>
    <property type="match status" value="2"/>
</dbReference>
<comment type="catalytic activity">
    <reaction evidence="10">
        <text>L-seryl-[protein] + ATP = O-phospho-L-seryl-[protein] + ADP + H(+)</text>
        <dbReference type="Rhea" id="RHEA:17989"/>
        <dbReference type="Rhea" id="RHEA-COMP:9863"/>
        <dbReference type="Rhea" id="RHEA-COMP:11604"/>
        <dbReference type="ChEBI" id="CHEBI:15378"/>
        <dbReference type="ChEBI" id="CHEBI:29999"/>
        <dbReference type="ChEBI" id="CHEBI:30616"/>
        <dbReference type="ChEBI" id="CHEBI:83421"/>
        <dbReference type="ChEBI" id="CHEBI:456216"/>
        <dbReference type="EC" id="2.7.11.1"/>
    </reaction>
</comment>
<name>L8GP03_ACACF</name>
<dbReference type="Pfam" id="PF00211">
    <property type="entry name" value="Guanylate_cyc"/>
    <property type="match status" value="1"/>
</dbReference>
<evidence type="ECO:0000259" key="14">
    <source>
        <dbReference type="PROSITE" id="PS50011"/>
    </source>
</evidence>
<dbReference type="PANTHER" id="PTHR44329:SF298">
    <property type="entry name" value="MIXED LINEAGE KINASE DOMAIN-LIKE PROTEIN"/>
    <property type="match status" value="1"/>
</dbReference>
<proteinExistence type="inferred from homology"/>
<evidence type="ECO:0000259" key="15">
    <source>
        <dbReference type="PROSITE" id="PS50125"/>
    </source>
</evidence>
<keyword evidence="13" id="KW-1133">Transmembrane helix</keyword>
<dbReference type="CDD" id="cd07302">
    <property type="entry name" value="CHD"/>
    <property type="match status" value="1"/>
</dbReference>
<organism evidence="16 17">
    <name type="scientific">Acanthamoeba castellanii (strain ATCC 30010 / Neff)</name>
    <dbReference type="NCBI Taxonomy" id="1257118"/>
    <lineage>
        <taxon>Eukaryota</taxon>
        <taxon>Amoebozoa</taxon>
        <taxon>Discosea</taxon>
        <taxon>Longamoebia</taxon>
        <taxon>Centramoebida</taxon>
        <taxon>Acanthamoebidae</taxon>
        <taxon>Acanthamoeba</taxon>
    </lineage>
</organism>
<dbReference type="KEGG" id="acan:ACA1_077300"/>
<keyword evidence="7 16" id="KW-0418">Kinase</keyword>
<feature type="domain" description="Protein kinase" evidence="14">
    <location>
        <begin position="716"/>
        <end position="983"/>
    </location>
</feature>
<dbReference type="CDD" id="cd13999">
    <property type="entry name" value="STKc_MAP3K-like"/>
    <property type="match status" value="2"/>
</dbReference>
<dbReference type="GeneID" id="14914374"/>
<keyword evidence="8 11" id="KW-0067">ATP-binding</keyword>
<dbReference type="Proteomes" id="UP000011083">
    <property type="component" value="Unassembled WGS sequence"/>
</dbReference>
<dbReference type="VEuPathDB" id="AmoebaDB:ACA1_077300"/>
<protein>
    <recommendedName>
        <fullName evidence="3">non-specific serine/threonine protein kinase</fullName>
        <ecNumber evidence="3">2.7.11.1</ecNumber>
    </recommendedName>
</protein>
<evidence type="ECO:0000256" key="13">
    <source>
        <dbReference type="SAM" id="Phobius"/>
    </source>
</evidence>
<evidence type="ECO:0000256" key="2">
    <source>
        <dbReference type="ARBA" id="ARBA00005843"/>
    </source>
</evidence>
<dbReference type="Pfam" id="PF12849">
    <property type="entry name" value="PBP_like_2"/>
    <property type="match status" value="2"/>
</dbReference>
<dbReference type="EMBL" id="KB008074">
    <property type="protein sequence ID" value="ELR13876.1"/>
    <property type="molecule type" value="Genomic_DNA"/>
</dbReference>
<dbReference type="PANTHER" id="PTHR44329">
    <property type="entry name" value="SERINE/THREONINE-PROTEIN KINASE TNNI3K-RELATED"/>
    <property type="match status" value="1"/>
</dbReference>
<evidence type="ECO:0000256" key="9">
    <source>
        <dbReference type="ARBA" id="ARBA00047899"/>
    </source>
</evidence>
<dbReference type="EC" id="2.7.11.1" evidence="3"/>
<evidence type="ECO:0000313" key="16">
    <source>
        <dbReference type="EMBL" id="ELR13876.1"/>
    </source>
</evidence>
<dbReference type="SUPFAM" id="SSF55073">
    <property type="entry name" value="Nucleotide cyclase"/>
    <property type="match status" value="1"/>
</dbReference>
<feature type="domain" description="Protein kinase" evidence="14">
    <location>
        <begin position="1340"/>
        <end position="1592"/>
    </location>
</feature>
<evidence type="ECO:0000256" key="10">
    <source>
        <dbReference type="ARBA" id="ARBA00048679"/>
    </source>
</evidence>
<gene>
    <name evidence="16" type="ORF">ACA1_077300</name>
</gene>
<dbReference type="InterPro" id="IPR017441">
    <property type="entry name" value="Protein_kinase_ATP_BS"/>
</dbReference>
<dbReference type="InterPro" id="IPR029787">
    <property type="entry name" value="Nucleotide_cyclase"/>
</dbReference>
<feature type="domain" description="Guanylate cyclase" evidence="15">
    <location>
        <begin position="1054"/>
        <end position="1199"/>
    </location>
</feature>
<accession>L8GP03</accession>
<feature type="compositionally biased region" description="Low complexity" evidence="12">
    <location>
        <begin position="1019"/>
        <end position="1039"/>
    </location>
</feature>
<dbReference type="InterPro" id="IPR000719">
    <property type="entry name" value="Prot_kinase_dom"/>
</dbReference>
<reference evidence="16 17" key="1">
    <citation type="journal article" date="2013" name="Genome Biol.">
        <title>Genome of Acanthamoeba castellanii highlights extensive lateral gene transfer and early evolution of tyrosine kinase signaling.</title>
        <authorList>
            <person name="Clarke M."/>
            <person name="Lohan A.J."/>
            <person name="Liu B."/>
            <person name="Lagkouvardos I."/>
            <person name="Roy S."/>
            <person name="Zafar N."/>
            <person name="Bertelli C."/>
            <person name="Schilde C."/>
            <person name="Kianianmomeni A."/>
            <person name="Burglin T.R."/>
            <person name="Frech C."/>
            <person name="Turcotte B."/>
            <person name="Kopec K.O."/>
            <person name="Synnott J.M."/>
            <person name="Choo C."/>
            <person name="Paponov I."/>
            <person name="Finkler A."/>
            <person name="Soon Heng Tan C."/>
            <person name="Hutchins A.P."/>
            <person name="Weinmeier T."/>
            <person name="Rattei T."/>
            <person name="Chu J.S."/>
            <person name="Gimenez G."/>
            <person name="Irimia M."/>
            <person name="Rigden D.J."/>
            <person name="Fitzpatrick D.A."/>
            <person name="Lorenzo-Morales J."/>
            <person name="Bateman A."/>
            <person name="Chiu C.H."/>
            <person name="Tang P."/>
            <person name="Hegemann P."/>
            <person name="Fromm H."/>
            <person name="Raoult D."/>
            <person name="Greub G."/>
            <person name="Miranda-Saavedra D."/>
            <person name="Chen N."/>
            <person name="Nash P."/>
            <person name="Ginger M.L."/>
            <person name="Horn M."/>
            <person name="Schaap P."/>
            <person name="Caler L."/>
            <person name="Loftus B."/>
        </authorList>
    </citation>
    <scope>NUCLEOTIDE SEQUENCE [LARGE SCALE GENOMIC DNA]</scope>
    <source>
        <strain evidence="16 17">Neff</strain>
    </source>
</reference>
<dbReference type="FunFam" id="3.30.200.20:FF:000180">
    <property type="entry name" value="serine/threonine-protein kinase STY46-like"/>
    <property type="match status" value="1"/>
</dbReference>
<feature type="binding site" evidence="11">
    <location>
        <position position="743"/>
    </location>
    <ligand>
        <name>ATP</name>
        <dbReference type="ChEBI" id="CHEBI:30616"/>
    </ligand>
</feature>
<evidence type="ECO:0000256" key="5">
    <source>
        <dbReference type="ARBA" id="ARBA00022679"/>
    </source>
</evidence>
<feature type="compositionally biased region" description="Low complexity" evidence="12">
    <location>
        <begin position="988"/>
        <end position="1005"/>
    </location>
</feature>
<dbReference type="PROSITE" id="PS00107">
    <property type="entry name" value="PROTEIN_KINASE_ATP"/>
    <property type="match status" value="2"/>
</dbReference>
<dbReference type="InterPro" id="IPR051681">
    <property type="entry name" value="Ser/Thr_Kinases-Pseudokinases"/>
</dbReference>
<evidence type="ECO:0000256" key="12">
    <source>
        <dbReference type="SAM" id="MobiDB-lite"/>
    </source>
</evidence>
<dbReference type="InterPro" id="IPR024370">
    <property type="entry name" value="PBP_domain"/>
</dbReference>
<dbReference type="Pfam" id="PF07714">
    <property type="entry name" value="PK_Tyr_Ser-Thr"/>
    <property type="match status" value="2"/>
</dbReference>
<keyword evidence="6 11" id="KW-0547">Nucleotide-binding</keyword>
<evidence type="ECO:0000256" key="6">
    <source>
        <dbReference type="ARBA" id="ARBA00022741"/>
    </source>
</evidence>
<dbReference type="SMART" id="SM00044">
    <property type="entry name" value="CYCc"/>
    <property type="match status" value="1"/>
</dbReference>
<dbReference type="GO" id="GO:0035556">
    <property type="term" value="P:intracellular signal transduction"/>
    <property type="evidence" value="ECO:0007669"/>
    <property type="project" value="InterPro"/>
</dbReference>
<dbReference type="PRINTS" id="PR00109">
    <property type="entry name" value="TYRKINASE"/>
</dbReference>
<dbReference type="Gene3D" id="3.30.200.20">
    <property type="entry name" value="Phosphorylase Kinase, domain 1"/>
    <property type="match status" value="1"/>
</dbReference>
<dbReference type="SUPFAM" id="SSF53850">
    <property type="entry name" value="Periplasmic binding protein-like II"/>
    <property type="match status" value="2"/>
</dbReference>
<dbReference type="GO" id="GO:0004674">
    <property type="term" value="F:protein serine/threonine kinase activity"/>
    <property type="evidence" value="ECO:0007669"/>
    <property type="project" value="UniProtKB-KW"/>
</dbReference>
<dbReference type="PROSITE" id="PS50125">
    <property type="entry name" value="GUANYLATE_CYCLASE_2"/>
    <property type="match status" value="1"/>
</dbReference>